<name>A0A2M4CDY2_9DIPT</name>
<dbReference type="EMBL" id="GGFJ01014401">
    <property type="protein sequence ID" value="MBW63542.1"/>
    <property type="molecule type" value="Transcribed_RNA"/>
</dbReference>
<sequence length="71" mass="8357">MMQQFGFCQKSSPLLWVTLLHCVSSWAHGPIRLDLSGSKYRDYHLAARCLIDEVVGPERERERERYYSLIL</sequence>
<evidence type="ECO:0000313" key="2">
    <source>
        <dbReference type="EMBL" id="MBW63542.1"/>
    </source>
</evidence>
<accession>A0A2M4CDY2</accession>
<reference evidence="2" key="1">
    <citation type="submission" date="2018-01" db="EMBL/GenBank/DDBJ databases">
        <title>An insight into the sialome of Amazonian anophelines.</title>
        <authorList>
            <person name="Ribeiro J.M."/>
            <person name="Scarpassa V."/>
            <person name="Calvo E."/>
        </authorList>
    </citation>
    <scope>NUCLEOTIDE SEQUENCE</scope>
    <source>
        <tissue evidence="2">Salivary glands</tissue>
    </source>
</reference>
<evidence type="ECO:0000256" key="1">
    <source>
        <dbReference type="SAM" id="SignalP"/>
    </source>
</evidence>
<dbReference type="AlphaFoldDB" id="A0A2M4CDY2"/>
<proteinExistence type="predicted"/>
<keyword evidence="1" id="KW-0732">Signal</keyword>
<feature type="chain" id="PRO_5014960589" evidence="1">
    <location>
        <begin position="28"/>
        <end position="71"/>
    </location>
</feature>
<organism evidence="2">
    <name type="scientific">Anopheles marajoara</name>
    <dbReference type="NCBI Taxonomy" id="58244"/>
    <lineage>
        <taxon>Eukaryota</taxon>
        <taxon>Metazoa</taxon>
        <taxon>Ecdysozoa</taxon>
        <taxon>Arthropoda</taxon>
        <taxon>Hexapoda</taxon>
        <taxon>Insecta</taxon>
        <taxon>Pterygota</taxon>
        <taxon>Neoptera</taxon>
        <taxon>Endopterygota</taxon>
        <taxon>Diptera</taxon>
        <taxon>Nematocera</taxon>
        <taxon>Culicoidea</taxon>
        <taxon>Culicidae</taxon>
        <taxon>Anophelinae</taxon>
        <taxon>Anopheles</taxon>
    </lineage>
</organism>
<protein>
    <submittedName>
        <fullName evidence="2">Putative secreted protein</fullName>
    </submittedName>
</protein>
<feature type="signal peptide" evidence="1">
    <location>
        <begin position="1"/>
        <end position="27"/>
    </location>
</feature>